<evidence type="ECO:0000256" key="1">
    <source>
        <dbReference type="SAM" id="MobiDB-lite"/>
    </source>
</evidence>
<name>A0AAE9C2S8_9CAUD</name>
<protein>
    <submittedName>
        <fullName evidence="2">Uncharacterized protein</fullName>
    </submittedName>
</protein>
<evidence type="ECO:0000313" key="3">
    <source>
        <dbReference type="Proteomes" id="UP000827716"/>
    </source>
</evidence>
<feature type="region of interest" description="Disordered" evidence="1">
    <location>
        <begin position="1"/>
        <end position="49"/>
    </location>
</feature>
<dbReference type="EMBL" id="OK040792">
    <property type="protein sequence ID" value="UDL16218.1"/>
    <property type="molecule type" value="Genomic_DNA"/>
</dbReference>
<accession>A0AAE9C2S8</accession>
<gene>
    <name evidence="2" type="primary">22</name>
    <name evidence="2" type="ORF">SEA_KOZIE_22</name>
</gene>
<sequence>MGDCGCNKNRQAPTGSTAARRAERVEATTKARAENPSVSRIGPTKASGATQTFALRTRDGQVERFGSALERNAERIRRGGEIV</sequence>
<dbReference type="Proteomes" id="UP000827716">
    <property type="component" value="Segment"/>
</dbReference>
<dbReference type="KEGG" id="vg:80004405"/>
<feature type="compositionally biased region" description="Basic and acidic residues" evidence="1">
    <location>
        <begin position="20"/>
        <end position="33"/>
    </location>
</feature>
<dbReference type="GeneID" id="80004405"/>
<organism evidence="2 3">
    <name type="scientific">Microbacterium phage Kozie</name>
    <dbReference type="NCBI Taxonomy" id="2885981"/>
    <lineage>
        <taxon>Viruses</taxon>
        <taxon>Duplodnaviria</taxon>
        <taxon>Heunggongvirae</taxon>
        <taxon>Uroviricota</taxon>
        <taxon>Caudoviricetes</taxon>
        <taxon>Kutznervirinae</taxon>
        <taxon>Kozievirus</taxon>
        <taxon>Kozievirus kozie</taxon>
    </lineage>
</organism>
<proteinExistence type="predicted"/>
<dbReference type="RefSeq" id="YP_010750750.1">
    <property type="nucleotide sequence ID" value="NC_073362.1"/>
</dbReference>
<evidence type="ECO:0000313" key="2">
    <source>
        <dbReference type="EMBL" id="UDL16218.1"/>
    </source>
</evidence>
<keyword evidence="3" id="KW-1185">Reference proteome</keyword>
<reference evidence="2" key="1">
    <citation type="submission" date="2021-09" db="EMBL/GenBank/DDBJ databases">
        <authorList>
            <person name="Colton S."/>
            <person name="McKinney A."/>
            <person name="Ashley L."/>
            <person name="Annie C."/>
            <person name="Elissa F."/>
            <person name="Lindsey D."/>
            <person name="Brady H."/>
            <person name="Batt M.A."/>
            <person name="Denae B."/>
            <person name="Molloy S.D."/>
            <person name="Garlena R.A."/>
            <person name="Russell D.A."/>
            <person name="Jacobs-Sera D."/>
            <person name="Hatfull G.F."/>
        </authorList>
    </citation>
    <scope>NUCLEOTIDE SEQUENCE</scope>
</reference>